<reference evidence="6" key="1">
    <citation type="submission" date="2018-10" db="EMBL/GenBank/DDBJ databases">
        <title>Schaedlerella arabinophila gen. nov. sp. nov., isolated from the mouse intestinal tract and comparative analysis with the genome of the closely related altered Schaedler flora strain ASF502.</title>
        <authorList>
            <person name="Miyake S."/>
            <person name="Soh M."/>
            <person name="Seedorf H."/>
        </authorList>
    </citation>
    <scope>NUCLEOTIDE SEQUENCE [LARGE SCALE GENOMIC DNA]</scope>
    <source>
        <strain evidence="6">DSM 106076</strain>
    </source>
</reference>
<dbReference type="eggNOG" id="COG1145">
    <property type="taxonomic scope" value="Bacteria"/>
</dbReference>
<gene>
    <name evidence="6" type="ORF">EBB54_13640</name>
    <name evidence="5" type="ORF">FMM80_06855</name>
</gene>
<feature type="domain" description="4Fe-4S ferredoxin-type" evidence="4">
    <location>
        <begin position="286"/>
        <end position="315"/>
    </location>
</feature>
<keyword evidence="2" id="KW-0408">Iron</keyword>
<evidence type="ECO:0000256" key="2">
    <source>
        <dbReference type="ARBA" id="ARBA00023004"/>
    </source>
</evidence>
<dbReference type="AlphaFoldDB" id="N2ADN6"/>
<evidence type="ECO:0000256" key="1">
    <source>
        <dbReference type="ARBA" id="ARBA00022723"/>
    </source>
</evidence>
<keyword evidence="3" id="KW-0411">Iron-sulfur</keyword>
<dbReference type="Proteomes" id="UP000274920">
    <property type="component" value="Unassembled WGS sequence"/>
</dbReference>
<evidence type="ECO:0000313" key="5">
    <source>
        <dbReference type="EMBL" id="NDO68421.1"/>
    </source>
</evidence>
<dbReference type="STRING" id="2044587.C824_04801"/>
<accession>A0A426DHF5</accession>
<evidence type="ECO:0000259" key="4">
    <source>
        <dbReference type="PROSITE" id="PS51379"/>
    </source>
</evidence>
<dbReference type="RefSeq" id="WP_004070975.1">
    <property type="nucleotide sequence ID" value="NZ_CASCYM010000050.1"/>
</dbReference>
<dbReference type="Gene3D" id="3.30.70.3270">
    <property type="match status" value="1"/>
</dbReference>
<dbReference type="GO" id="GO:0051536">
    <property type="term" value="F:iron-sulfur cluster binding"/>
    <property type="evidence" value="ECO:0007669"/>
    <property type="project" value="UniProtKB-KW"/>
</dbReference>
<organism evidence="6 7">
    <name type="scientific">Schaedlerella arabinosiphila</name>
    <dbReference type="NCBI Taxonomy" id="2044587"/>
    <lineage>
        <taxon>Bacteria</taxon>
        <taxon>Bacillati</taxon>
        <taxon>Bacillota</taxon>
        <taxon>Clostridia</taxon>
        <taxon>Lachnospirales</taxon>
        <taxon>Lachnospiraceae</taxon>
        <taxon>Schaedlerella</taxon>
    </lineage>
</organism>
<dbReference type="GO" id="GO:0046872">
    <property type="term" value="F:metal ion binding"/>
    <property type="evidence" value="ECO:0007669"/>
    <property type="project" value="UniProtKB-KW"/>
</dbReference>
<dbReference type="PROSITE" id="PS00198">
    <property type="entry name" value="4FE4S_FER_1"/>
    <property type="match status" value="1"/>
</dbReference>
<evidence type="ECO:0000256" key="3">
    <source>
        <dbReference type="ARBA" id="ARBA00023014"/>
    </source>
</evidence>
<name>N2ADN6_9FIRM</name>
<evidence type="ECO:0000313" key="7">
    <source>
        <dbReference type="Proteomes" id="UP000274920"/>
    </source>
</evidence>
<accession>N2ADN6</accession>
<proteinExistence type="predicted"/>
<dbReference type="InterPro" id="IPR017896">
    <property type="entry name" value="4Fe4S_Fe-S-bd"/>
</dbReference>
<evidence type="ECO:0000313" key="6">
    <source>
        <dbReference type="EMBL" id="RRK32287.1"/>
    </source>
</evidence>
<comment type="caution">
    <text evidence="6">The sequence shown here is derived from an EMBL/GenBank/DDBJ whole genome shotgun (WGS) entry which is preliminary data.</text>
</comment>
<dbReference type="HOGENOM" id="CLU_043380_1_0_9"/>
<sequence>MGHLTTRDAYRNLEERINWFTQGAPASDTLYKILQVLYTEKEAKWVALLPVRPFTLKKAAKIWGTTEAKAEKLLDHLCEKALLVDSDYHGQRQFVMPPPMAGFIEFALMRTRGDIDQKYLSELYYQYMNVEEDFVKDLFFATETRLGRVFVQEPVLTNEKTNHILDYERAAHIVEEAEYIGLGTCYCRHKMYHAGHPCEIDAPWDVCLTFDNVARSLAEHGEYARLISKEEAKDALERSYAGNLVQIGENVREHPAFICNCCGCCCEALQAARRFSPMQPVATTNYIPEVSLETCIGCGKCAKVCPILAVKLEEREQDGEEKAGKQPVIDTEICLGCGVCARNCPTKAIRLNRRPVQVITPVNSTHRFVLQAIEKGTLQNLIFDNQAFANHRAMAAVFGAILKLPPMKQALASRQFKSVYLDKLLSMQKKQ</sequence>
<keyword evidence="1" id="KW-0479">Metal-binding</keyword>
<dbReference type="SUPFAM" id="SSF54862">
    <property type="entry name" value="4Fe-4S ferredoxins"/>
    <property type="match status" value="1"/>
</dbReference>
<dbReference type="EMBL" id="VIRB01000045">
    <property type="protein sequence ID" value="NDO68421.1"/>
    <property type="molecule type" value="Genomic_DNA"/>
</dbReference>
<keyword evidence="7" id="KW-1185">Reference proteome</keyword>
<dbReference type="Proteomes" id="UP000474104">
    <property type="component" value="Unassembled WGS sequence"/>
</dbReference>
<reference evidence="5 8" key="2">
    <citation type="submission" date="2019-07" db="EMBL/GenBank/DDBJ databases">
        <title>Draft genome sequences of 15 bacterial species constituting the stable defined intestinal microbiota of the GM15 gnotobiotic mouse model.</title>
        <authorList>
            <person name="Elie C."/>
            <person name="Mathieu A."/>
            <person name="Saliou A."/>
            <person name="Darnaud M."/>
            <person name="Leulier F."/>
            <person name="Tamellini A."/>
        </authorList>
    </citation>
    <scope>NUCLEOTIDE SEQUENCE [LARGE SCALE GENOMIC DNA]</scope>
    <source>
        <strain evidence="8">ASF 502</strain>
        <strain evidence="5">MD300</strain>
    </source>
</reference>
<dbReference type="OrthoDB" id="5422255at2"/>
<protein>
    <submittedName>
        <fullName evidence="6">4Fe-4S dicluster domain-containing protein</fullName>
    </submittedName>
</protein>
<dbReference type="InterPro" id="IPR017900">
    <property type="entry name" value="4Fe4S_Fe_S_CS"/>
</dbReference>
<evidence type="ECO:0000313" key="8">
    <source>
        <dbReference type="Proteomes" id="UP000474104"/>
    </source>
</evidence>
<feature type="domain" description="4Fe-4S ferredoxin-type" evidence="4">
    <location>
        <begin position="325"/>
        <end position="354"/>
    </location>
</feature>
<dbReference type="Pfam" id="PF12838">
    <property type="entry name" value="Fer4_7"/>
    <property type="match status" value="1"/>
</dbReference>
<dbReference type="EMBL" id="RHJS01000002">
    <property type="protein sequence ID" value="RRK32287.1"/>
    <property type="molecule type" value="Genomic_DNA"/>
</dbReference>
<dbReference type="PROSITE" id="PS51379">
    <property type="entry name" value="4FE4S_FER_2"/>
    <property type="match status" value="2"/>
</dbReference>